<keyword evidence="6" id="KW-0862">Zinc</keyword>
<reference evidence="10" key="1">
    <citation type="journal article" date="2023" name="Science">
        <title>Genome structures resolve the early diversification of teleost fishes.</title>
        <authorList>
            <person name="Parey E."/>
            <person name="Louis A."/>
            <person name="Montfort J."/>
            <person name="Bouchez O."/>
            <person name="Roques C."/>
            <person name="Iampietro C."/>
            <person name="Lluch J."/>
            <person name="Castinel A."/>
            <person name="Donnadieu C."/>
            <person name="Desvignes T."/>
            <person name="Floi Bucao C."/>
            <person name="Jouanno E."/>
            <person name="Wen M."/>
            <person name="Mejri S."/>
            <person name="Dirks R."/>
            <person name="Jansen H."/>
            <person name="Henkel C."/>
            <person name="Chen W.J."/>
            <person name="Zahm M."/>
            <person name="Cabau C."/>
            <person name="Klopp C."/>
            <person name="Thompson A.W."/>
            <person name="Robinson-Rechavi M."/>
            <person name="Braasch I."/>
            <person name="Lecointre G."/>
            <person name="Bobe J."/>
            <person name="Postlethwait J.H."/>
            <person name="Berthelot C."/>
            <person name="Roest Crollius H."/>
            <person name="Guiguen Y."/>
        </authorList>
    </citation>
    <scope>NUCLEOTIDE SEQUENCE</scope>
    <source>
        <strain evidence="10">Concon-B</strain>
    </source>
</reference>
<evidence type="ECO:0000313" key="11">
    <source>
        <dbReference type="Proteomes" id="UP001152803"/>
    </source>
</evidence>
<organism evidence="10 11">
    <name type="scientific">Conger conger</name>
    <name type="common">Conger eel</name>
    <name type="synonym">Muraena conger</name>
    <dbReference type="NCBI Taxonomy" id="82655"/>
    <lineage>
        <taxon>Eukaryota</taxon>
        <taxon>Metazoa</taxon>
        <taxon>Chordata</taxon>
        <taxon>Craniata</taxon>
        <taxon>Vertebrata</taxon>
        <taxon>Euteleostomi</taxon>
        <taxon>Actinopterygii</taxon>
        <taxon>Neopterygii</taxon>
        <taxon>Teleostei</taxon>
        <taxon>Anguilliformes</taxon>
        <taxon>Congridae</taxon>
        <taxon>Conger</taxon>
    </lineage>
</organism>
<feature type="region of interest" description="Disordered" evidence="7">
    <location>
        <begin position="648"/>
        <end position="675"/>
    </location>
</feature>
<name>A0A9Q1CY20_CONCO</name>
<dbReference type="Pfam" id="PF06662">
    <property type="entry name" value="C5-epim_C"/>
    <property type="match status" value="1"/>
</dbReference>
<keyword evidence="3 8" id="KW-0812">Transmembrane</keyword>
<feature type="transmembrane region" description="Helical" evidence="8">
    <location>
        <begin position="1046"/>
        <end position="1063"/>
    </location>
</feature>
<evidence type="ECO:0000256" key="4">
    <source>
        <dbReference type="ARBA" id="ARBA00022989"/>
    </source>
</evidence>
<dbReference type="PANTHER" id="PTHR13174">
    <property type="entry name" value="D-GLUCURONYL C5-EPIMERASE"/>
    <property type="match status" value="1"/>
</dbReference>
<evidence type="ECO:0000259" key="9">
    <source>
        <dbReference type="Pfam" id="PF06662"/>
    </source>
</evidence>
<comment type="similarity">
    <text evidence="2">Belongs to the ADIPOR family.</text>
</comment>
<evidence type="ECO:0000256" key="5">
    <source>
        <dbReference type="ARBA" id="ARBA00023136"/>
    </source>
</evidence>
<evidence type="ECO:0000256" key="1">
    <source>
        <dbReference type="ARBA" id="ARBA00004141"/>
    </source>
</evidence>
<keyword evidence="11" id="KW-1185">Reference proteome</keyword>
<evidence type="ECO:0000313" key="10">
    <source>
        <dbReference type="EMBL" id="KAJ8252295.1"/>
    </source>
</evidence>
<proteinExistence type="inferred from homology"/>
<dbReference type="GO" id="GO:0015012">
    <property type="term" value="P:heparan sulfate proteoglycan biosynthetic process"/>
    <property type="evidence" value="ECO:0007669"/>
    <property type="project" value="InterPro"/>
</dbReference>
<feature type="binding site" evidence="6">
    <location>
        <position position="955"/>
    </location>
    <ligand>
        <name>Zn(2+)</name>
        <dbReference type="ChEBI" id="CHEBI:29105"/>
    </ligand>
</feature>
<dbReference type="GO" id="GO:0005794">
    <property type="term" value="C:Golgi apparatus"/>
    <property type="evidence" value="ECO:0007669"/>
    <property type="project" value="TreeGrafter"/>
</dbReference>
<dbReference type="InterPro" id="IPR039721">
    <property type="entry name" value="C5-epimerase"/>
</dbReference>
<comment type="subcellular location">
    <subcellularLocation>
        <location evidence="1">Membrane</location>
        <topology evidence="1">Multi-pass membrane protein</topology>
    </subcellularLocation>
</comment>
<dbReference type="InterPro" id="IPR004254">
    <property type="entry name" value="AdipoR/HlyIII-related"/>
</dbReference>
<dbReference type="Pfam" id="PF03006">
    <property type="entry name" value="HlyIII"/>
    <property type="match status" value="1"/>
</dbReference>
<dbReference type="EMBL" id="JAFJMO010000017">
    <property type="protein sequence ID" value="KAJ8252295.1"/>
    <property type="molecule type" value="Genomic_DNA"/>
</dbReference>
<keyword evidence="4 8" id="KW-1133">Transmembrane helix</keyword>
<feature type="binding site" evidence="6">
    <location>
        <position position="1123"/>
    </location>
    <ligand>
        <name>Zn(2+)</name>
        <dbReference type="ChEBI" id="CHEBI:29105"/>
    </ligand>
</feature>
<evidence type="ECO:0000256" key="8">
    <source>
        <dbReference type="SAM" id="Phobius"/>
    </source>
</evidence>
<accession>A0A9Q1CY20</accession>
<keyword evidence="6" id="KW-0479">Metal-binding</keyword>
<dbReference type="AlphaFoldDB" id="A0A9Q1CY20"/>
<gene>
    <name evidence="10" type="ORF">COCON_G00216070</name>
</gene>
<dbReference type="OrthoDB" id="529367at2759"/>
<feature type="binding site" evidence="6">
    <location>
        <position position="1127"/>
    </location>
    <ligand>
        <name>Zn(2+)</name>
        <dbReference type="ChEBI" id="CHEBI:29105"/>
    </ligand>
</feature>
<feature type="compositionally biased region" description="Gly residues" evidence="7">
    <location>
        <begin position="648"/>
        <end position="657"/>
    </location>
</feature>
<feature type="transmembrane region" description="Helical" evidence="8">
    <location>
        <begin position="1167"/>
        <end position="1188"/>
    </location>
</feature>
<dbReference type="InterPro" id="IPR010598">
    <property type="entry name" value="C5-epim_C"/>
</dbReference>
<evidence type="ECO:0000256" key="2">
    <source>
        <dbReference type="ARBA" id="ARBA00007018"/>
    </source>
</evidence>
<dbReference type="GO" id="GO:0016020">
    <property type="term" value="C:membrane"/>
    <property type="evidence" value="ECO:0007669"/>
    <property type="project" value="UniProtKB-SubCell"/>
</dbReference>
<dbReference type="Proteomes" id="UP001152803">
    <property type="component" value="Unassembled WGS sequence"/>
</dbReference>
<feature type="domain" description="D-glucuronyl C5-epimerase C-terminal" evidence="9">
    <location>
        <begin position="41"/>
        <end position="227"/>
    </location>
</feature>
<protein>
    <recommendedName>
        <fullName evidence="9">D-glucuronyl C5-epimerase C-terminal domain-containing protein</fullName>
    </recommendedName>
</protein>
<dbReference type="GO" id="GO:0046872">
    <property type="term" value="F:metal ion binding"/>
    <property type="evidence" value="ECO:0007669"/>
    <property type="project" value="UniProtKB-KW"/>
</dbReference>
<feature type="transmembrane region" description="Helical" evidence="8">
    <location>
        <begin position="932"/>
        <end position="950"/>
    </location>
</feature>
<feature type="transmembrane region" description="Helical" evidence="8">
    <location>
        <begin position="970"/>
        <end position="992"/>
    </location>
</feature>
<feature type="compositionally biased region" description="Basic and acidic residues" evidence="7">
    <location>
        <begin position="658"/>
        <end position="675"/>
    </location>
</feature>
<evidence type="ECO:0000256" key="6">
    <source>
        <dbReference type="PIRSR" id="PIRSR604254-1"/>
    </source>
</evidence>
<sequence length="1208" mass="134569">MPRRVVKLVLRGRGFLDNVTISTTAHTAAFFAASDWLLRNQDERGGWPIMVTRKLGEGFRALEPGWYSAMAQGQAMSTLVRAYLLTRDPVYLNAALRATGPYRLPSEQHGVKAVFMNKHDWYEEYPTTPSSFVLNGFIYSLIGLYDLAETAGDKLGREAGVLFSRGMESLKAMLPLYDTGSGTIYDLRHFMLGTAPNLARWDYHTTHINQLQLLASIDNAPVFRDFRKCDGRLPARGRPSLSPHHCQDGREGLLSSRERSRVRFSPSGLSEAAVALWNLLVPALFLPPAPPGPRVRPEMAPIAVDGSAVRWKRRGLWSAPQRLSDLITARMNWASFNWALSGAGCLEDRTAGGGRRGRRAGGGGGSIGQAPLGVLNKAPPPLPPRPPTRAPTDASCLLKDPLRAADTLLCSPSLTVFILPIIQSGCAFRCDAVAELALEGGEGFYSSDLNGSSFHHRGARTDSSREREVEVLRGEVPSGLWRLNEEVWQGKNLQDRVTTAMFSERDSLLSITTPRFLALGDGVSVVSRGKWRDPDGERKERKKRYRAVVLDDGGIQGRLFSSGVMWALLEDAGKQPEDREELTREVTNGRMSGSADDCDLLIEEISKVISSEGGLRRRRRDIGRECRQERLEEGERERRLRRAEEVWEGGGGGGWGGRGRENEMKERPKERISGRKAADWEASRWMLKSPRRISGVPSSGKELRRVAGLNAGLEDEKLGCWHIRPQSGDSDTEPAAAAPRIILQRRAAFHRAARAPLSQACFPPWSLLLSGIVNGTLPTTDTQGSSSEERRGWRLREGDQGIFGRLESLPIWGQVVQEYQRSGTVLGVPRIYGRGAGQGPQENSAVLPSPSAMLSLIRLPRVFTINQVPKAFHEDGIISGYRHPCSSATDCVLSLFQLTNETLNIWTHFLPTWYFLYKLLTVVLMQDAWRDVFTWPLLVFLLSVCVYPLASSCAHTFSTMSPRARHVCFFFDYGALSFYSLGSAITYSAYVVPDKWVNSTFHLYFIPIAIFNTVVCTALSCYSRLGLPFLQYNHDIIKRYRECRSVKWGRVLRVLAFAYPYLFDNIPLFYRLFVCTGEGCTDNGNNTLHCWHVTLAFLTAFLFATHLPERLAPGCFDYFGHSHQLFHVCGIISTHFQMQAIEADMALRRPWLQTHAPPITFANTAGAGLLCVALSLCVIYVFSVPLYWTPAEKGKHGRKAKTPARASD</sequence>
<keyword evidence="5 8" id="KW-0472">Membrane</keyword>
<dbReference type="PANTHER" id="PTHR13174:SF3">
    <property type="entry name" value="D-GLUCURONYL C5-EPIMERASE"/>
    <property type="match status" value="1"/>
</dbReference>
<evidence type="ECO:0000256" key="3">
    <source>
        <dbReference type="ARBA" id="ARBA00022692"/>
    </source>
</evidence>
<feature type="region of interest" description="Disordered" evidence="7">
    <location>
        <begin position="351"/>
        <end position="372"/>
    </location>
</feature>
<comment type="caution">
    <text evidence="10">The sequence shown here is derived from an EMBL/GenBank/DDBJ whole genome shotgun (WGS) entry which is preliminary data.</text>
</comment>
<dbReference type="GO" id="GO:0047464">
    <property type="term" value="F:heparosan-N-sulfate-glucuronate 5-epimerase activity"/>
    <property type="evidence" value="ECO:0007669"/>
    <property type="project" value="UniProtKB-EC"/>
</dbReference>
<feature type="transmembrane region" description="Helical" evidence="8">
    <location>
        <begin position="1004"/>
        <end position="1025"/>
    </location>
</feature>
<evidence type="ECO:0000256" key="7">
    <source>
        <dbReference type="SAM" id="MobiDB-lite"/>
    </source>
</evidence>